<keyword evidence="4 7" id="KW-1133">Transmembrane helix</keyword>
<dbReference type="OrthoDB" id="8904098at2759"/>
<comment type="similarity">
    <text evidence="2 6">Belongs to the major facilitator superfamily. Proton-dependent oligopeptide transporter (POT/PTR) (TC 2.A.17) family.</text>
</comment>
<dbReference type="STRING" id="337451.A0A443P9P0"/>
<feature type="transmembrane region" description="Helical" evidence="7">
    <location>
        <begin position="187"/>
        <end position="210"/>
    </location>
</feature>
<feature type="transmembrane region" description="Helical" evidence="7">
    <location>
        <begin position="558"/>
        <end position="576"/>
    </location>
</feature>
<evidence type="ECO:0000256" key="2">
    <source>
        <dbReference type="ARBA" id="ARBA00005982"/>
    </source>
</evidence>
<organism evidence="8 9">
    <name type="scientific">Cinnamomum micranthum f. kanehirae</name>
    <dbReference type="NCBI Taxonomy" id="337451"/>
    <lineage>
        <taxon>Eukaryota</taxon>
        <taxon>Viridiplantae</taxon>
        <taxon>Streptophyta</taxon>
        <taxon>Embryophyta</taxon>
        <taxon>Tracheophyta</taxon>
        <taxon>Spermatophyta</taxon>
        <taxon>Magnoliopsida</taxon>
        <taxon>Magnoliidae</taxon>
        <taxon>Laurales</taxon>
        <taxon>Lauraceae</taxon>
        <taxon>Cinnamomum</taxon>
    </lineage>
</organism>
<dbReference type="GO" id="GO:0016020">
    <property type="term" value="C:membrane"/>
    <property type="evidence" value="ECO:0007669"/>
    <property type="project" value="UniProtKB-SubCell"/>
</dbReference>
<keyword evidence="6" id="KW-0813">Transport</keyword>
<keyword evidence="5 7" id="KW-0472">Membrane</keyword>
<keyword evidence="3 6" id="KW-0812">Transmembrane</keyword>
<sequence length="603" mass="66731">MSLPETNESKILSDAWDYKGRPAEKSKTGGWTSAAMILEVELWERLTTLGIAVNLVTYLTGTMHLGNAASANTVTNFLGTSFMLCLLGGFVADTFLGRYLTIAIFATIQATGVTLLTISTIVPTLRPPPCTAQSPCTVASSIQLTVLYLALYLTALGTGGLKSSVSGFGSDQFDDSTPKEQAQMSNFFNWFFFFINIGSLAAVTVLVYIQDNLGRRWGYGICATAIVFGLVIFLSGTRKYRFKNLVGSPLTQIAQVMFAAWRKRHLELPSDPSLLYELNEMECEGKKSMKQKLPHSTKFRYSIGGYHLSVPVPVSVSFLDRAAIKRNEDDPKNRWQLSTLTDVEEVKMVIRMLPIWATTIMFWTVYAQMTTFSVSQATTMDRHIGKSFQIPPATLTVFFVGSILLTVPIYDRIIAPIARKFTHNPQGLTPLQRIFMGLVLSIVAMIAASLTERKRLTVAQSSGLADKPGAEIPLSVFWLIPQFLLVGSGEAFTYIGQLAFFLRECPKGMKTMSTGLFLSTLSLGFFFSSILVSIVHQVTGDRRPWLPDNLNKGRLYDFYWLLAALSVVNLGLYLICAKGYVYNDTRLAEAGVELMENESICHA</sequence>
<dbReference type="PROSITE" id="PS01022">
    <property type="entry name" value="PTR2_1"/>
    <property type="match status" value="1"/>
</dbReference>
<dbReference type="PROSITE" id="PS01023">
    <property type="entry name" value="PTR2_2"/>
    <property type="match status" value="1"/>
</dbReference>
<dbReference type="InterPro" id="IPR000109">
    <property type="entry name" value="POT_fam"/>
</dbReference>
<feature type="transmembrane region" description="Helical" evidence="7">
    <location>
        <begin position="476"/>
        <end position="502"/>
    </location>
</feature>
<feature type="transmembrane region" description="Helical" evidence="7">
    <location>
        <begin position="99"/>
        <end position="122"/>
    </location>
</feature>
<protein>
    <submittedName>
        <fullName evidence="8">Protein NRT1/ PTR FAMILY 6.3-like protein</fullName>
    </submittedName>
</protein>
<feature type="transmembrane region" description="Helical" evidence="7">
    <location>
        <begin position="348"/>
        <end position="369"/>
    </location>
</feature>
<feature type="transmembrane region" description="Helical" evidence="7">
    <location>
        <begin position="389"/>
        <end position="410"/>
    </location>
</feature>
<dbReference type="PANTHER" id="PTHR11654">
    <property type="entry name" value="OLIGOPEPTIDE TRANSPORTER-RELATED"/>
    <property type="match status" value="1"/>
</dbReference>
<proteinExistence type="inferred from homology"/>
<dbReference type="AlphaFoldDB" id="A0A443P9P0"/>
<evidence type="ECO:0000313" key="9">
    <source>
        <dbReference type="Proteomes" id="UP000283530"/>
    </source>
</evidence>
<comment type="caution">
    <text evidence="8">The sequence shown here is derived from an EMBL/GenBank/DDBJ whole genome shotgun (WGS) entry which is preliminary data.</text>
</comment>
<feature type="transmembrane region" description="Helical" evidence="7">
    <location>
        <begin position="431"/>
        <end position="450"/>
    </location>
</feature>
<feature type="transmembrane region" description="Helical" evidence="7">
    <location>
        <begin position="142"/>
        <end position="161"/>
    </location>
</feature>
<gene>
    <name evidence="8" type="ORF">CKAN_01643100</name>
</gene>
<feature type="transmembrane region" description="Helical" evidence="7">
    <location>
        <begin position="514"/>
        <end position="538"/>
    </location>
</feature>
<dbReference type="Pfam" id="PF00854">
    <property type="entry name" value="PTR2"/>
    <property type="match status" value="1"/>
</dbReference>
<evidence type="ECO:0000256" key="6">
    <source>
        <dbReference type="RuleBase" id="RU003755"/>
    </source>
</evidence>
<evidence type="ECO:0000313" key="8">
    <source>
        <dbReference type="EMBL" id="RWR87487.1"/>
    </source>
</evidence>
<reference evidence="8 9" key="1">
    <citation type="journal article" date="2019" name="Nat. Plants">
        <title>Stout camphor tree genome fills gaps in understanding of flowering plant genome evolution.</title>
        <authorList>
            <person name="Chaw S.M."/>
            <person name="Liu Y.C."/>
            <person name="Wu Y.W."/>
            <person name="Wang H.Y."/>
            <person name="Lin C.I."/>
            <person name="Wu C.S."/>
            <person name="Ke H.M."/>
            <person name="Chang L.Y."/>
            <person name="Hsu C.Y."/>
            <person name="Yang H.T."/>
            <person name="Sudianto E."/>
            <person name="Hsu M.H."/>
            <person name="Wu K.P."/>
            <person name="Wang L.N."/>
            <person name="Leebens-Mack J.H."/>
            <person name="Tsai I.J."/>
        </authorList>
    </citation>
    <scope>NUCLEOTIDE SEQUENCE [LARGE SCALE GENOMIC DNA]</scope>
    <source>
        <strain evidence="9">cv. Chaw 1501</strain>
        <tissue evidence="8">Young leaves</tissue>
    </source>
</reference>
<dbReference type="EMBL" id="QPKB01000006">
    <property type="protein sequence ID" value="RWR87487.1"/>
    <property type="molecule type" value="Genomic_DNA"/>
</dbReference>
<dbReference type="Gene3D" id="1.20.1250.20">
    <property type="entry name" value="MFS general substrate transporter like domains"/>
    <property type="match status" value="1"/>
</dbReference>
<evidence type="ECO:0000256" key="7">
    <source>
        <dbReference type="SAM" id="Phobius"/>
    </source>
</evidence>
<evidence type="ECO:0000256" key="5">
    <source>
        <dbReference type="ARBA" id="ARBA00023136"/>
    </source>
</evidence>
<dbReference type="InterPro" id="IPR018456">
    <property type="entry name" value="PTR2_symporter_CS"/>
</dbReference>
<dbReference type="SUPFAM" id="SSF103473">
    <property type="entry name" value="MFS general substrate transporter"/>
    <property type="match status" value="1"/>
</dbReference>
<dbReference type="Proteomes" id="UP000283530">
    <property type="component" value="Unassembled WGS sequence"/>
</dbReference>
<keyword evidence="9" id="KW-1185">Reference proteome</keyword>
<comment type="subcellular location">
    <subcellularLocation>
        <location evidence="1 6">Membrane</location>
        <topology evidence="1 6">Multi-pass membrane protein</topology>
    </subcellularLocation>
</comment>
<feature type="transmembrane region" description="Helical" evidence="7">
    <location>
        <begin position="73"/>
        <end position="92"/>
    </location>
</feature>
<dbReference type="GO" id="GO:0006857">
    <property type="term" value="P:oligopeptide transport"/>
    <property type="evidence" value="ECO:0007669"/>
    <property type="project" value="InterPro"/>
</dbReference>
<evidence type="ECO:0000256" key="4">
    <source>
        <dbReference type="ARBA" id="ARBA00022989"/>
    </source>
</evidence>
<name>A0A443P9P0_9MAGN</name>
<evidence type="ECO:0000256" key="1">
    <source>
        <dbReference type="ARBA" id="ARBA00004141"/>
    </source>
</evidence>
<accession>A0A443P9P0</accession>
<evidence type="ECO:0000256" key="3">
    <source>
        <dbReference type="ARBA" id="ARBA00022692"/>
    </source>
</evidence>
<dbReference type="GO" id="GO:0022857">
    <property type="term" value="F:transmembrane transporter activity"/>
    <property type="evidence" value="ECO:0007669"/>
    <property type="project" value="InterPro"/>
</dbReference>
<feature type="transmembrane region" description="Helical" evidence="7">
    <location>
        <begin position="216"/>
        <end position="234"/>
    </location>
</feature>
<dbReference type="InterPro" id="IPR036259">
    <property type="entry name" value="MFS_trans_sf"/>
</dbReference>